<name>A0A084AWP1_STACB</name>
<dbReference type="HOGENOM" id="CLU_009665_1_1_1"/>
<dbReference type="Gene3D" id="3.30.9.10">
    <property type="entry name" value="D-Amino Acid Oxidase, subunit A, domain 2"/>
    <property type="match status" value="1"/>
</dbReference>
<dbReference type="GO" id="GO:0071949">
    <property type="term" value="F:FAD binding"/>
    <property type="evidence" value="ECO:0007669"/>
    <property type="project" value="InterPro"/>
</dbReference>
<reference evidence="5 6" key="1">
    <citation type="journal article" date="2014" name="BMC Genomics">
        <title>Comparative genome sequencing reveals chemotype-specific gene clusters in the toxigenic black mold Stachybotrys.</title>
        <authorList>
            <person name="Semeiks J."/>
            <person name="Borek D."/>
            <person name="Otwinowski Z."/>
            <person name="Grishin N.V."/>
        </authorList>
    </citation>
    <scope>NUCLEOTIDE SEQUENCE [LARGE SCALE GENOMIC DNA]</scope>
    <source>
        <strain evidence="6">CBS 109288 / IBT 7711</strain>
    </source>
</reference>
<dbReference type="EMBL" id="KL648516">
    <property type="protein sequence ID" value="KEY69720.1"/>
    <property type="molecule type" value="Genomic_DNA"/>
</dbReference>
<evidence type="ECO:0000259" key="4">
    <source>
        <dbReference type="Pfam" id="PF01494"/>
    </source>
</evidence>
<keyword evidence="3" id="KW-0560">Oxidoreductase</keyword>
<dbReference type="PRINTS" id="PR00420">
    <property type="entry name" value="RNGMNOXGNASE"/>
</dbReference>
<proteinExistence type="predicted"/>
<organism evidence="5 6">
    <name type="scientific">Stachybotrys chartarum (strain CBS 109288 / IBT 7711)</name>
    <name type="common">Toxic black mold</name>
    <name type="synonym">Stilbospora chartarum</name>
    <dbReference type="NCBI Taxonomy" id="1280523"/>
    <lineage>
        <taxon>Eukaryota</taxon>
        <taxon>Fungi</taxon>
        <taxon>Dikarya</taxon>
        <taxon>Ascomycota</taxon>
        <taxon>Pezizomycotina</taxon>
        <taxon>Sordariomycetes</taxon>
        <taxon>Hypocreomycetidae</taxon>
        <taxon>Hypocreales</taxon>
        <taxon>Stachybotryaceae</taxon>
        <taxon>Stachybotrys</taxon>
    </lineage>
</organism>
<sequence>MASRPPRPLRILISGAGCAGPALALCLAGAGHRVTVVERSASLRTSGAQLDLRPQALAVLEHMGLLDVVKAKIIHEPGVAFVDCRGTVKGTVLADPSLPLENGIMRGDLVRILYDSTREQVDYIFGTTIDSFEQDDHRVVVFFSNGFSDTFDLLVGAEGQNSFIRKAILPPYSPDPYFRLGVHMAYCLVPHMPSDTTMRQAYHAPGGRLVMCRAHDPTQTQVTFNLVDSSSDMVDMYKTPLCKQKEFWAARFRGAGWQTDRLLDGMLGADDVYFHEVVQVRSNTWYKGRVVLIGDAAYCPSPFSGMATTACLVGAYVLAGEISQSSANLPQALKNYETTLRPFVKETQKVSPRLIRWTIPQTRWGIGMLHFILRTLCWLRLPGLTTRVSPEDKCRWKLPDYPGLLTPPQHLYTG</sequence>
<evidence type="ECO:0000256" key="1">
    <source>
        <dbReference type="ARBA" id="ARBA00022630"/>
    </source>
</evidence>
<keyword evidence="6" id="KW-1185">Reference proteome</keyword>
<gene>
    <name evidence="5" type="ORF">S7711_03204</name>
</gene>
<dbReference type="InterPro" id="IPR002938">
    <property type="entry name" value="FAD-bd"/>
</dbReference>
<evidence type="ECO:0000256" key="2">
    <source>
        <dbReference type="ARBA" id="ARBA00022827"/>
    </source>
</evidence>
<keyword evidence="2" id="KW-0274">FAD</keyword>
<dbReference type="Proteomes" id="UP000028045">
    <property type="component" value="Unassembled WGS sequence"/>
</dbReference>
<dbReference type="InterPro" id="IPR051704">
    <property type="entry name" value="FAD_aromatic-hydroxylase"/>
</dbReference>
<dbReference type="Pfam" id="PF01494">
    <property type="entry name" value="FAD_binding_3"/>
    <property type="match status" value="1"/>
</dbReference>
<feature type="domain" description="FAD-binding" evidence="4">
    <location>
        <begin position="11"/>
        <end position="344"/>
    </location>
</feature>
<dbReference type="InterPro" id="IPR036188">
    <property type="entry name" value="FAD/NAD-bd_sf"/>
</dbReference>
<dbReference type="OrthoDB" id="655030at2759"/>
<dbReference type="GO" id="GO:0016491">
    <property type="term" value="F:oxidoreductase activity"/>
    <property type="evidence" value="ECO:0007669"/>
    <property type="project" value="UniProtKB-KW"/>
</dbReference>
<protein>
    <recommendedName>
        <fullName evidence="4">FAD-binding domain-containing protein</fullName>
    </recommendedName>
</protein>
<evidence type="ECO:0000313" key="6">
    <source>
        <dbReference type="Proteomes" id="UP000028045"/>
    </source>
</evidence>
<dbReference type="Gene3D" id="3.50.50.60">
    <property type="entry name" value="FAD/NAD(P)-binding domain"/>
    <property type="match status" value="1"/>
</dbReference>
<keyword evidence="1" id="KW-0285">Flavoprotein</keyword>
<dbReference type="AlphaFoldDB" id="A0A084AWP1"/>
<evidence type="ECO:0000313" key="5">
    <source>
        <dbReference type="EMBL" id="KEY69720.1"/>
    </source>
</evidence>
<dbReference type="PANTHER" id="PTHR46865">
    <property type="entry name" value="OXIDOREDUCTASE-RELATED"/>
    <property type="match status" value="1"/>
</dbReference>
<dbReference type="PANTHER" id="PTHR46865:SF2">
    <property type="entry name" value="MONOOXYGENASE"/>
    <property type="match status" value="1"/>
</dbReference>
<evidence type="ECO:0000256" key="3">
    <source>
        <dbReference type="ARBA" id="ARBA00023002"/>
    </source>
</evidence>
<dbReference type="SUPFAM" id="SSF51905">
    <property type="entry name" value="FAD/NAD(P)-binding domain"/>
    <property type="match status" value="1"/>
</dbReference>
<accession>A0A084AWP1</accession>